<reference evidence="2 3" key="1">
    <citation type="journal article" date="2016" name="ISME J.">
        <title>Chasing the elusive Euryarchaeota class WSA2: genomes reveal a uniquely fastidious methyl-reducing methanogen.</title>
        <authorList>
            <person name="Nobu M.K."/>
            <person name="Narihiro T."/>
            <person name="Kuroda K."/>
            <person name="Mei R."/>
            <person name="Liu W.T."/>
        </authorList>
    </citation>
    <scope>NUCLEOTIDE SEQUENCE [LARGE SCALE GENOMIC DNA]</scope>
    <source>
        <strain evidence="1">ADurb1013_Bin02101</strain>
        <strain evidence="2">ADurb1213_Bin02801</strain>
    </source>
</reference>
<evidence type="ECO:0000313" key="2">
    <source>
        <dbReference type="EMBL" id="KYC58357.1"/>
    </source>
</evidence>
<proteinExistence type="predicted"/>
<sequence length="146" mass="17209">MNKNAQTRLDKWESYGLLIKEKIDRNNVYFPTLASYFLKHPEKFSNICNNYEDFVFGLYQNEIFYDYINLIVHITEIPGQELTKYLDTMKRLKSKVNKGSRGAIYKKNKNENFLKSLKTIFLMGETLKGSIGEILYLNKIVYLKPS</sequence>
<name>A0A150JME7_9EURY</name>
<accession>A0A150JHD0</accession>
<protein>
    <submittedName>
        <fullName evidence="2">Uncharacterized protein</fullName>
    </submittedName>
</protein>
<dbReference type="AlphaFoldDB" id="A0A150JME7"/>
<dbReference type="Proteomes" id="UP000092420">
    <property type="component" value="Unassembled WGS sequence"/>
</dbReference>
<evidence type="ECO:0000313" key="1">
    <source>
        <dbReference type="EMBL" id="KYC55002.1"/>
    </source>
</evidence>
<accession>A0A150JCN1</accession>
<dbReference type="EMBL" id="LNJB01000005">
    <property type="protein sequence ID" value="KYC55002.1"/>
    <property type="molecule type" value="Genomic_DNA"/>
</dbReference>
<gene>
    <name evidence="1" type="ORF">AN188_00630</name>
    <name evidence="2" type="ORF">APG09_00377</name>
</gene>
<organism evidence="2">
    <name type="scientific">Candidatus Methanofastidiosum methylothiophilum</name>
    <dbReference type="NCBI Taxonomy" id="1705564"/>
    <lineage>
        <taxon>Archaea</taxon>
        <taxon>Methanobacteriati</taxon>
        <taxon>Methanobacteriota</taxon>
        <taxon>Stenosarchaea group</taxon>
        <taxon>Candidatus Methanofastidiosia</taxon>
        <taxon>Candidatus Methanofastidiosales</taxon>
        <taxon>Candidatus Methanofastidiosaceae</taxon>
        <taxon>Candidatus Methanofastidiosum</taxon>
    </lineage>
</organism>
<evidence type="ECO:0000313" key="3">
    <source>
        <dbReference type="Proteomes" id="UP000092420"/>
    </source>
</evidence>
<comment type="caution">
    <text evidence="2">The sequence shown here is derived from an EMBL/GenBank/DDBJ whole genome shotgun (WGS) entry which is preliminary data.</text>
</comment>
<accession>A0A150JME7</accession>
<dbReference type="EMBL" id="LNJE01000003">
    <property type="protein sequence ID" value="KYC58357.1"/>
    <property type="molecule type" value="Genomic_DNA"/>
</dbReference>